<sequence length="175" mass="20683">MGKVKQPVGVKLFTGLISGEANLFKEAEKRLSQKFGLVDFKSPILSFQYAHYYESEMGPNLKRKFISFQSLIDPAEIGEIKLFTNQLEQDFLHPETDDRRINLDPGYLTLSKLVLASTKNYQHRIYLGRGIYTEVTLRYKKGKSFEPWEWTYPDYRAREYLEIFNHLRKIYQNQL</sequence>
<dbReference type="InterPro" id="IPR025529">
    <property type="entry name" value="DUF4416"/>
</dbReference>
<gene>
    <name evidence="1" type="ORF">E3J33_04550</name>
</gene>
<name>A0A523YJX6_UNCAE</name>
<evidence type="ECO:0000313" key="1">
    <source>
        <dbReference type="EMBL" id="TET91883.1"/>
    </source>
</evidence>
<reference evidence="1 2" key="1">
    <citation type="submission" date="2019-03" db="EMBL/GenBank/DDBJ databases">
        <title>Metabolic potential of uncultured bacteria and archaea associated with petroleum seepage in deep-sea sediments.</title>
        <authorList>
            <person name="Dong X."/>
            <person name="Hubert C."/>
        </authorList>
    </citation>
    <scope>NUCLEOTIDE SEQUENCE [LARGE SCALE GENOMIC DNA]</scope>
    <source>
        <strain evidence="1">E29_bin28</strain>
    </source>
</reference>
<organism evidence="1 2">
    <name type="scientific">Aerophobetes bacterium</name>
    <dbReference type="NCBI Taxonomy" id="2030807"/>
    <lineage>
        <taxon>Bacteria</taxon>
        <taxon>Candidatus Aerophobota</taxon>
    </lineage>
</organism>
<feature type="non-terminal residue" evidence="1">
    <location>
        <position position="175"/>
    </location>
</feature>
<dbReference type="Proteomes" id="UP000316925">
    <property type="component" value="Unassembled WGS sequence"/>
</dbReference>
<comment type="caution">
    <text evidence="1">The sequence shown here is derived from an EMBL/GenBank/DDBJ whole genome shotgun (WGS) entry which is preliminary data.</text>
</comment>
<protein>
    <submittedName>
        <fullName evidence="1">DUF4416 family protein</fullName>
    </submittedName>
</protein>
<proteinExistence type="predicted"/>
<evidence type="ECO:0000313" key="2">
    <source>
        <dbReference type="Proteomes" id="UP000316925"/>
    </source>
</evidence>
<dbReference type="AlphaFoldDB" id="A0A523YJX6"/>
<accession>A0A523YJX6</accession>
<dbReference type="Pfam" id="PF14385">
    <property type="entry name" value="DUF4416"/>
    <property type="match status" value="1"/>
</dbReference>
<dbReference type="EMBL" id="SOIJ01000259">
    <property type="protein sequence ID" value="TET91883.1"/>
    <property type="molecule type" value="Genomic_DNA"/>
</dbReference>